<comment type="caution">
    <text evidence="2">The sequence shown here is derived from an EMBL/GenBank/DDBJ whole genome shotgun (WGS) entry which is preliminary data.</text>
</comment>
<name>A0A4Z0XX47_9FIRM</name>
<keyword evidence="3" id="KW-1185">Reference proteome</keyword>
<dbReference type="OrthoDB" id="9798746at2"/>
<dbReference type="Pfam" id="PF14393">
    <property type="entry name" value="DUF4422"/>
    <property type="match status" value="1"/>
</dbReference>
<dbReference type="RefSeq" id="WP_135660301.1">
    <property type="nucleotide sequence ID" value="NZ_SRMQ01000009.1"/>
</dbReference>
<sequence length="322" mass="37921">MINIKIFVSRRLDLDSVEIPNPLYVPMLCGAFRKHPPLPFIGDNTGDNISEKQPFYSELTVQYWAWGNANADYYGLCHYRRYLSFSDKRYRTNEQNMVVEPILSPGAIRRHRLMDSSKMQSVISQYDAIVSECADVRHIPVPNGGLPKTVRELWEGHDGVFIYKKDLDILLQVIRDLHPEYMDSAQKYLSGSAHRGYNCYVLRRDLFFRMCQFQFDVLDELERLIDISAYQGNLKRVFGYMGEIMYGIFIYDLEQQDIYKIKELQLVYFEETRQPKNFIHRAWLFGLAYLTSALRHSSEAFLPKGSVRRENVKKILRRLRNI</sequence>
<dbReference type="AlphaFoldDB" id="A0A4Z0XX47"/>
<dbReference type="Proteomes" id="UP000297714">
    <property type="component" value="Unassembled WGS sequence"/>
</dbReference>
<evidence type="ECO:0000259" key="1">
    <source>
        <dbReference type="Pfam" id="PF14393"/>
    </source>
</evidence>
<dbReference type="InterPro" id="IPR025536">
    <property type="entry name" value="DUF4422"/>
</dbReference>
<protein>
    <recommendedName>
        <fullName evidence="1">DUF4422 domain-containing protein</fullName>
    </recommendedName>
</protein>
<dbReference type="EMBL" id="SRMQ01000009">
    <property type="protein sequence ID" value="TGJ75994.1"/>
    <property type="molecule type" value="Genomic_DNA"/>
</dbReference>
<proteinExistence type="predicted"/>
<evidence type="ECO:0000313" key="3">
    <source>
        <dbReference type="Proteomes" id="UP000297714"/>
    </source>
</evidence>
<gene>
    <name evidence="2" type="ORF">CAGA_19700</name>
</gene>
<feature type="domain" description="DUF4422" evidence="1">
    <location>
        <begin position="21"/>
        <end position="251"/>
    </location>
</feature>
<accession>A0A4Z0XX47</accession>
<evidence type="ECO:0000313" key="2">
    <source>
        <dbReference type="EMBL" id="TGJ75994.1"/>
    </source>
</evidence>
<organism evidence="2 3">
    <name type="scientific">Caproiciproducens galactitolivorans</name>
    <dbReference type="NCBI Taxonomy" id="642589"/>
    <lineage>
        <taxon>Bacteria</taxon>
        <taxon>Bacillati</taxon>
        <taxon>Bacillota</taxon>
        <taxon>Clostridia</taxon>
        <taxon>Eubacteriales</taxon>
        <taxon>Acutalibacteraceae</taxon>
        <taxon>Caproiciproducens</taxon>
    </lineage>
</organism>
<reference evidence="2 3" key="1">
    <citation type="submission" date="2019-04" db="EMBL/GenBank/DDBJ databases">
        <authorList>
            <person name="Poehlein A."/>
            <person name="Bengelsdorf F.R."/>
            <person name="Duerre P."/>
            <person name="Daniel R."/>
        </authorList>
    </citation>
    <scope>NUCLEOTIDE SEQUENCE [LARGE SCALE GENOMIC DNA]</scope>
    <source>
        <strain evidence="2 3">BS-1</strain>
    </source>
</reference>